<keyword evidence="3" id="KW-1185">Reference proteome</keyword>
<evidence type="ECO:0000313" key="2">
    <source>
        <dbReference type="EMBL" id="CAI9175116.1"/>
    </source>
</evidence>
<protein>
    <submittedName>
        <fullName evidence="2">Uncharacterized protein</fullName>
    </submittedName>
</protein>
<feature type="compositionally biased region" description="Low complexity" evidence="1">
    <location>
        <begin position="136"/>
        <end position="148"/>
    </location>
</feature>
<feature type="region of interest" description="Disordered" evidence="1">
    <location>
        <begin position="1"/>
        <end position="45"/>
    </location>
</feature>
<dbReference type="EMBL" id="OX459940">
    <property type="protein sequence ID" value="CAI9175116.1"/>
    <property type="molecule type" value="Genomic_DNA"/>
</dbReference>
<accession>A0ABN8ZQ63</accession>
<feature type="compositionally biased region" description="Polar residues" evidence="1">
    <location>
        <begin position="9"/>
        <end position="18"/>
    </location>
</feature>
<feature type="compositionally biased region" description="Low complexity" evidence="1">
    <location>
        <begin position="184"/>
        <end position="205"/>
    </location>
</feature>
<reference evidence="2" key="1">
    <citation type="submission" date="2023-04" db="EMBL/GenBank/DDBJ databases">
        <authorList>
            <consortium name="ELIXIR-Norway"/>
        </authorList>
    </citation>
    <scope>NUCLEOTIDE SEQUENCE [LARGE SCALE GENOMIC DNA]</scope>
</reference>
<feature type="compositionally biased region" description="Polar residues" evidence="1">
    <location>
        <begin position="28"/>
        <end position="37"/>
    </location>
</feature>
<proteinExistence type="predicted"/>
<name>A0ABN8ZQ63_RANTA</name>
<sequence>MDPALHGAQTLSTGTTALTEPGLPGARTVSTGTTSLTEPGLPGARTVSTRTTALTEPGLPGARILSTGTTALTEPALPGARILSTGTPPCCGPGPSMLWITIRQTFERVLGPGRMHHHPNSGGVDKGQGLPSLSAQLPPLGQPMLLGQRKGRGSLGKAGTGAARATNSPQPRNAPPAGSDPVEDSSSSPETHNPELSSSLRSLNLGRVRAASTNRGSDARPHSGHALPPTLSPRTASLGPSRRIGRELDSPWTGHVQRLRPAAQLWPQLTASGKAAGESSPQHSRHLQPPSRRSCGRPERKSCPFRALRKGQTCGHSD</sequence>
<dbReference type="Proteomes" id="UP001176941">
    <property type="component" value="Chromosome 4"/>
</dbReference>
<feature type="region of interest" description="Disordered" evidence="1">
    <location>
        <begin position="111"/>
        <end position="249"/>
    </location>
</feature>
<evidence type="ECO:0000256" key="1">
    <source>
        <dbReference type="SAM" id="MobiDB-lite"/>
    </source>
</evidence>
<organism evidence="2 3">
    <name type="scientific">Rangifer tarandus platyrhynchus</name>
    <name type="common">Svalbard reindeer</name>
    <dbReference type="NCBI Taxonomy" id="3082113"/>
    <lineage>
        <taxon>Eukaryota</taxon>
        <taxon>Metazoa</taxon>
        <taxon>Chordata</taxon>
        <taxon>Craniata</taxon>
        <taxon>Vertebrata</taxon>
        <taxon>Euteleostomi</taxon>
        <taxon>Mammalia</taxon>
        <taxon>Eutheria</taxon>
        <taxon>Laurasiatheria</taxon>
        <taxon>Artiodactyla</taxon>
        <taxon>Ruminantia</taxon>
        <taxon>Pecora</taxon>
        <taxon>Cervidae</taxon>
        <taxon>Odocoileinae</taxon>
        <taxon>Rangifer</taxon>
    </lineage>
</organism>
<feature type="region of interest" description="Disordered" evidence="1">
    <location>
        <begin position="270"/>
        <end position="318"/>
    </location>
</feature>
<gene>
    <name evidence="2" type="ORF">MRATA1EN1_LOCUS24078</name>
</gene>
<evidence type="ECO:0000313" key="3">
    <source>
        <dbReference type="Proteomes" id="UP001176941"/>
    </source>
</evidence>